<keyword evidence="2" id="KW-0812">Transmembrane</keyword>
<protein>
    <recommendedName>
        <fullName evidence="3">CobQ/CobB/MinD/ParA nucleotide binding domain-containing protein</fullName>
    </recommendedName>
</protein>
<evidence type="ECO:0000256" key="2">
    <source>
        <dbReference type="SAM" id="Phobius"/>
    </source>
</evidence>
<organism evidence="4 5">
    <name type="scientific">Phnomibacter ginsenosidimutans</name>
    <dbReference type="NCBI Taxonomy" id="2676868"/>
    <lineage>
        <taxon>Bacteria</taxon>
        <taxon>Pseudomonadati</taxon>
        <taxon>Bacteroidota</taxon>
        <taxon>Chitinophagia</taxon>
        <taxon>Chitinophagales</taxon>
        <taxon>Chitinophagaceae</taxon>
        <taxon>Phnomibacter</taxon>
    </lineage>
</organism>
<keyword evidence="1" id="KW-0175">Coiled coil</keyword>
<dbReference type="Gene3D" id="3.40.50.300">
    <property type="entry name" value="P-loop containing nucleotide triphosphate hydrolases"/>
    <property type="match status" value="1"/>
</dbReference>
<keyword evidence="2" id="KW-1133">Transmembrane helix</keyword>
<feature type="coiled-coil region" evidence="1">
    <location>
        <begin position="353"/>
        <end position="418"/>
    </location>
</feature>
<dbReference type="GO" id="GO:0005886">
    <property type="term" value="C:plasma membrane"/>
    <property type="evidence" value="ECO:0007669"/>
    <property type="project" value="TreeGrafter"/>
</dbReference>
<dbReference type="SUPFAM" id="SSF52540">
    <property type="entry name" value="P-loop containing nucleoside triphosphate hydrolases"/>
    <property type="match status" value="1"/>
</dbReference>
<dbReference type="GO" id="GO:0004713">
    <property type="term" value="F:protein tyrosine kinase activity"/>
    <property type="evidence" value="ECO:0007669"/>
    <property type="project" value="TreeGrafter"/>
</dbReference>
<dbReference type="Gene3D" id="1.10.287.1490">
    <property type="match status" value="1"/>
</dbReference>
<dbReference type="EMBL" id="CP046566">
    <property type="protein sequence ID" value="QGW28000.1"/>
    <property type="molecule type" value="Genomic_DNA"/>
</dbReference>
<accession>A0A6I6GCL7</accession>
<dbReference type="PANTHER" id="PTHR32309">
    <property type="entry name" value="TYROSINE-PROTEIN KINASE"/>
    <property type="match status" value="1"/>
</dbReference>
<feature type="transmembrane region" description="Helical" evidence="2">
    <location>
        <begin position="15"/>
        <end position="34"/>
    </location>
</feature>
<evidence type="ECO:0000256" key="1">
    <source>
        <dbReference type="SAM" id="Coils"/>
    </source>
</evidence>
<feature type="domain" description="CobQ/CobB/MinD/ParA nucleotide binding" evidence="3">
    <location>
        <begin position="547"/>
        <end position="717"/>
    </location>
</feature>
<dbReference type="InterPro" id="IPR027417">
    <property type="entry name" value="P-loop_NTPase"/>
</dbReference>
<keyword evidence="5" id="KW-1185">Reference proteome</keyword>
<evidence type="ECO:0000259" key="3">
    <source>
        <dbReference type="Pfam" id="PF01656"/>
    </source>
</evidence>
<gene>
    <name evidence="4" type="ORF">GLV81_07720</name>
</gene>
<evidence type="ECO:0000313" key="5">
    <source>
        <dbReference type="Proteomes" id="UP000426027"/>
    </source>
</evidence>
<name>A0A6I6GCL7_9BACT</name>
<dbReference type="Pfam" id="PF01656">
    <property type="entry name" value="CbiA"/>
    <property type="match status" value="1"/>
</dbReference>
<keyword evidence="2" id="KW-0472">Membrane</keyword>
<dbReference type="PANTHER" id="PTHR32309:SF13">
    <property type="entry name" value="FERRIC ENTEROBACTIN TRANSPORT PROTEIN FEPE"/>
    <property type="match status" value="1"/>
</dbReference>
<dbReference type="RefSeq" id="WP_157478296.1">
    <property type="nucleotide sequence ID" value="NZ_CP046566.1"/>
</dbReference>
<dbReference type="AlphaFoldDB" id="A0A6I6GCL7"/>
<dbReference type="InterPro" id="IPR002586">
    <property type="entry name" value="CobQ/CobB/MinD/ParA_Nub-bd_dom"/>
</dbReference>
<sequence>MDLIFFTRHWLKENGLVLLLTIFAAAIGFTYAFLKKKSYLSSAQYSTGLTMQSKALQEDFNVFEIDVKFNNVLETFKSPNVIGLLTYRVLQHDLNAEKPFKVLSEKEKAEVQELNLPKEKALQILRNKIDSVSLLSTANADENKLLEMLEIYGYDYESFVSTLSINRLARTDYIDILYRSENPVLSATVVNAIGPEFMRFYNSLSNVRSNESMESINRQLQQKAKEFDSTFNKLQSTKAGLGTADISAAVSAALSIVQDYETKLADEKGNYNRNMAQLQSVTGQLQRMPPPVSGGGNNSEIVAIRKQISTLEAENNAKGGNDQALLQRIKKLQQDLIEKGRSNNVERPDEELRKTLQQRKYELEADIASAKGNIAEYESMIRKYQAQASSLAGKDVDVSREQAKADIASKEFADLKQRFEAVQGYKQDGGLNFRQTLMGQPALKPESSRTILTTGLAGIVTFFPISFIILLSAFFDNSIKSPSQFAKVAGFKPLVNLSLIPLKKQSLMALLDEPVNEKKATEKVLFINGIQQLRIELQSQKVHSLVMASYERGEGKTVAIVALAKSMAQAGKKVLVIDGNYVSASLTEQLSGNDGLSPLLGTTVSSATLKKQITDSAVPGISILGIASSTAPPVGLAETIAQILEVAKSNTDFDCVLIEVAALKYHVDGLEVLASTEAVATIHAANNVLNIAAIESMQRVQQYGKNYLGAVLNKVEMDVLEM</sequence>
<dbReference type="Proteomes" id="UP000426027">
    <property type="component" value="Chromosome"/>
</dbReference>
<reference evidence="4 5" key="1">
    <citation type="submission" date="2019-11" db="EMBL/GenBank/DDBJ databases">
        <authorList>
            <person name="Im W.T."/>
        </authorList>
    </citation>
    <scope>NUCLEOTIDE SEQUENCE [LARGE SCALE GENOMIC DNA]</scope>
    <source>
        <strain evidence="4 5">SB-02</strain>
    </source>
</reference>
<dbReference type="KEGG" id="fls:GLV81_07720"/>
<proteinExistence type="predicted"/>
<feature type="transmembrane region" description="Helical" evidence="2">
    <location>
        <begin position="451"/>
        <end position="475"/>
    </location>
</feature>
<evidence type="ECO:0000313" key="4">
    <source>
        <dbReference type="EMBL" id="QGW28000.1"/>
    </source>
</evidence>
<dbReference type="InterPro" id="IPR050445">
    <property type="entry name" value="Bact_polysacc_biosynth/exp"/>
</dbReference>